<accession>A0A7Z9BWI7</accession>
<feature type="coiled-coil region" evidence="1">
    <location>
        <begin position="119"/>
        <end position="146"/>
    </location>
</feature>
<dbReference type="AlphaFoldDB" id="A0A7Z9BWI7"/>
<dbReference type="RefSeq" id="WP_083625809.1">
    <property type="nucleotide sequence ID" value="NZ_LR734880.1"/>
</dbReference>
<reference evidence="2" key="1">
    <citation type="submission" date="2019-10" db="EMBL/GenBank/DDBJ databases">
        <authorList>
            <consortium name="Genoscope - CEA"/>
            <person name="William W."/>
        </authorList>
    </citation>
    <scope>NUCLEOTIDE SEQUENCE [LARGE SCALE GENOMIC DNA]</scope>
    <source>
        <strain evidence="2">BBR_PRJEB10992</strain>
    </source>
</reference>
<sequence length="152" mass="17284">MKLAEALILRADCQKKIAQLRQRLSRVVKVQEGEEPAENPADLLAELESVTAELVILIKRINRTNSTTPFQGETLADALAERDVLILKRNTTANLVEEAAIRQDRYSRSEVRFVSTIDIAAIQRQVDNLSRNYRELDAQIQALNWQTDLIEN</sequence>
<name>A0A7Z9BWI7_9CYAN</name>
<dbReference type="OrthoDB" id="3730241at2"/>
<dbReference type="InterPro" id="IPR047741">
    <property type="entry name" value="DIP1984-like"/>
</dbReference>
<evidence type="ECO:0008006" key="4">
    <source>
        <dbReference type="Google" id="ProtNLM"/>
    </source>
</evidence>
<dbReference type="EMBL" id="CZCU02000156">
    <property type="protein sequence ID" value="VXD24063.1"/>
    <property type="molecule type" value="Genomic_DNA"/>
</dbReference>
<evidence type="ECO:0000313" key="3">
    <source>
        <dbReference type="Proteomes" id="UP000184550"/>
    </source>
</evidence>
<evidence type="ECO:0000313" key="2">
    <source>
        <dbReference type="EMBL" id="VXD24063.1"/>
    </source>
</evidence>
<evidence type="ECO:0000256" key="1">
    <source>
        <dbReference type="SAM" id="Coils"/>
    </source>
</evidence>
<dbReference type="CDD" id="cd12208">
    <property type="entry name" value="DIP1984-like"/>
    <property type="match status" value="1"/>
</dbReference>
<comment type="caution">
    <text evidence="2">The sequence shown here is derived from an EMBL/GenBank/DDBJ whole genome shotgun (WGS) entry which is preliminary data.</text>
</comment>
<gene>
    <name evidence="2" type="ORF">PL8927_790159</name>
</gene>
<dbReference type="NCBIfam" id="NF038048">
    <property type="entry name" value="DIP1984_fam"/>
    <property type="match status" value="1"/>
</dbReference>
<dbReference type="Pfam" id="PF20935">
    <property type="entry name" value="DUF6847"/>
    <property type="match status" value="1"/>
</dbReference>
<protein>
    <recommendedName>
        <fullName evidence="4">Septicolysin</fullName>
    </recommendedName>
</protein>
<keyword evidence="1" id="KW-0175">Coiled coil</keyword>
<organism evidence="2 3">
    <name type="scientific">Planktothrix serta PCC 8927</name>
    <dbReference type="NCBI Taxonomy" id="671068"/>
    <lineage>
        <taxon>Bacteria</taxon>
        <taxon>Bacillati</taxon>
        <taxon>Cyanobacteriota</taxon>
        <taxon>Cyanophyceae</taxon>
        <taxon>Oscillatoriophycideae</taxon>
        <taxon>Oscillatoriales</taxon>
        <taxon>Microcoleaceae</taxon>
        <taxon>Planktothrix</taxon>
    </lineage>
</organism>
<proteinExistence type="predicted"/>
<dbReference type="Gene3D" id="6.10.320.10">
    <property type="match status" value="1"/>
</dbReference>
<dbReference type="Proteomes" id="UP000184550">
    <property type="component" value="Unassembled WGS sequence"/>
</dbReference>
<keyword evidence="3" id="KW-1185">Reference proteome</keyword>